<dbReference type="Pfam" id="PF13439">
    <property type="entry name" value="Glyco_transf_4"/>
    <property type="match status" value="1"/>
</dbReference>
<evidence type="ECO:0000313" key="5">
    <source>
        <dbReference type="Proteomes" id="UP001440984"/>
    </source>
</evidence>
<reference evidence="4 5" key="1">
    <citation type="submission" date="2024-05" db="EMBL/GenBank/DDBJ databases">
        <authorList>
            <person name="Zhao H."/>
            <person name="Xu Y."/>
            <person name="Lin S."/>
            <person name="Spain J.C."/>
            <person name="Zhou N.-Y."/>
        </authorList>
    </citation>
    <scope>NUCLEOTIDE SEQUENCE [LARGE SCALE GENOMIC DNA]</scope>
    <source>
        <strain evidence="4 5">NEAU-NG30</strain>
    </source>
</reference>
<dbReference type="Pfam" id="PF13692">
    <property type="entry name" value="Glyco_trans_1_4"/>
    <property type="match status" value="1"/>
</dbReference>
<dbReference type="Gene3D" id="3.40.50.2000">
    <property type="entry name" value="Glycogen Phosphorylase B"/>
    <property type="match status" value="2"/>
</dbReference>
<dbReference type="GO" id="GO:0016757">
    <property type="term" value="F:glycosyltransferase activity"/>
    <property type="evidence" value="ECO:0007669"/>
    <property type="project" value="UniProtKB-KW"/>
</dbReference>
<dbReference type="PANTHER" id="PTHR45947:SF3">
    <property type="entry name" value="SULFOQUINOVOSYL TRANSFERASE SQD2"/>
    <property type="match status" value="1"/>
</dbReference>
<protein>
    <submittedName>
        <fullName evidence="4">Glycosyltransferase</fullName>
        <ecNumber evidence="4">2.4.-.-</ecNumber>
    </submittedName>
</protein>
<dbReference type="InterPro" id="IPR050194">
    <property type="entry name" value="Glycosyltransferase_grp1"/>
</dbReference>
<evidence type="ECO:0000313" key="4">
    <source>
        <dbReference type="EMBL" id="MEQ0562354.1"/>
    </source>
</evidence>
<dbReference type="EC" id="2.4.-.-" evidence="4"/>
<evidence type="ECO:0000256" key="2">
    <source>
        <dbReference type="ARBA" id="ARBA00022679"/>
    </source>
</evidence>
<comment type="caution">
    <text evidence="4">The sequence shown here is derived from an EMBL/GenBank/DDBJ whole genome shotgun (WGS) entry which is preliminary data.</text>
</comment>
<accession>A0ABV0LJ79</accession>
<proteinExistence type="predicted"/>
<sequence>MVAVLHVLQPGSGGAASYVSAAAADQRARGWRVAVAGPARIGESLARQGVPLLPWQATREPGPATAAEARRLARLVRAFRPDLVHLHSAKAGLAGRLAVRGRLPTLFQPHGWSWAAATGMTARAALRWERHAARWADVIVCVGSGEAEAGRRGGVGGTFTVVRTGVDLDRFRPDTPSRTAARSLLGIAPQVRLAVCVGRLTRQKGQDRLLAAWPRIRAACPDALLALVGDGEVPRGPGVRHAGHVADVRPWLSAADVVVQPSRWEGLPLSTLEAMACGRSVVATDVAGLRELVRPGTGAVVPPDALAGEILRRFADDGLAVREGAEAARCARGFDVRDTWAALAEVSKRAAGGWSAAACRGLAADVSP</sequence>
<dbReference type="PANTHER" id="PTHR45947">
    <property type="entry name" value="SULFOQUINOVOSYL TRANSFERASE SQD2"/>
    <property type="match status" value="1"/>
</dbReference>
<dbReference type="InterPro" id="IPR028098">
    <property type="entry name" value="Glyco_trans_4-like_N"/>
</dbReference>
<keyword evidence="2 4" id="KW-0808">Transferase</keyword>
<dbReference type="EMBL" id="JBDZYD010000009">
    <property type="protein sequence ID" value="MEQ0562354.1"/>
    <property type="molecule type" value="Genomic_DNA"/>
</dbReference>
<name>A0ABV0LJ79_9PSEU</name>
<gene>
    <name evidence="4" type="ORF">ABJI51_24990</name>
</gene>
<keyword evidence="1 4" id="KW-0328">Glycosyltransferase</keyword>
<keyword evidence="5" id="KW-1185">Reference proteome</keyword>
<evidence type="ECO:0000256" key="1">
    <source>
        <dbReference type="ARBA" id="ARBA00022676"/>
    </source>
</evidence>
<dbReference type="Proteomes" id="UP001440984">
    <property type="component" value="Unassembled WGS sequence"/>
</dbReference>
<dbReference type="RefSeq" id="WP_348953834.1">
    <property type="nucleotide sequence ID" value="NZ_JBDZYD010000009.1"/>
</dbReference>
<feature type="domain" description="Glycosyltransferase subfamily 4-like N-terminal" evidence="3">
    <location>
        <begin position="13"/>
        <end position="170"/>
    </location>
</feature>
<dbReference type="SUPFAM" id="SSF53756">
    <property type="entry name" value="UDP-Glycosyltransferase/glycogen phosphorylase"/>
    <property type="match status" value="1"/>
</dbReference>
<organism evidence="4 5">
    <name type="scientific">Amycolatopsis melonis</name>
    <dbReference type="NCBI Taxonomy" id="3156488"/>
    <lineage>
        <taxon>Bacteria</taxon>
        <taxon>Bacillati</taxon>
        <taxon>Actinomycetota</taxon>
        <taxon>Actinomycetes</taxon>
        <taxon>Pseudonocardiales</taxon>
        <taxon>Pseudonocardiaceae</taxon>
        <taxon>Amycolatopsis</taxon>
    </lineage>
</organism>
<evidence type="ECO:0000259" key="3">
    <source>
        <dbReference type="Pfam" id="PF13439"/>
    </source>
</evidence>